<keyword evidence="8 10" id="KW-0131">Cell cycle</keyword>
<evidence type="ECO:0000256" key="1">
    <source>
        <dbReference type="ARBA" id="ARBA00022475"/>
    </source>
</evidence>
<dbReference type="OrthoDB" id="9808936at2"/>
<feature type="domain" description="Glycosyltransferase family 28 N-terminal" evidence="11">
    <location>
        <begin position="8"/>
        <end position="157"/>
    </location>
</feature>
<dbReference type="SUPFAM" id="SSF53756">
    <property type="entry name" value="UDP-Glycosyltransferase/glycogen phosphorylase"/>
    <property type="match status" value="1"/>
</dbReference>
<keyword evidence="1 10" id="KW-1003">Cell membrane</keyword>
<dbReference type="STRING" id="869209.Tresu_1291"/>
<dbReference type="Pfam" id="PF04101">
    <property type="entry name" value="Glyco_tran_28_C"/>
    <property type="match status" value="1"/>
</dbReference>
<reference evidence="13 14" key="1">
    <citation type="journal article" date="2011" name="Stand. Genomic Sci.">
        <title>Complete genome sequence of Treponema succinifaciens type strain (6091).</title>
        <authorList>
            <person name="Han C."/>
            <person name="Gronow S."/>
            <person name="Teshima H."/>
            <person name="Lapidus A."/>
            <person name="Nolan M."/>
            <person name="Lucas S."/>
            <person name="Hammon N."/>
            <person name="Deshpande S."/>
            <person name="Cheng J.F."/>
            <person name="Zeytun A."/>
            <person name="Tapia R."/>
            <person name="Goodwin L."/>
            <person name="Pitluck S."/>
            <person name="Liolios K."/>
            <person name="Pagani I."/>
            <person name="Ivanova N."/>
            <person name="Mavromatis K."/>
            <person name="Mikhailova N."/>
            <person name="Huntemann M."/>
            <person name="Pati A."/>
            <person name="Chen A."/>
            <person name="Palaniappan K."/>
            <person name="Land M."/>
            <person name="Hauser L."/>
            <person name="Brambilla E.M."/>
            <person name="Rohde M."/>
            <person name="Goker M."/>
            <person name="Woyke T."/>
            <person name="Bristow J."/>
            <person name="Eisen J.A."/>
            <person name="Markowitz V."/>
            <person name="Hugenholtz P."/>
            <person name="Kyrpides N.C."/>
            <person name="Klenk H.P."/>
            <person name="Detter J.C."/>
        </authorList>
    </citation>
    <scope>NUCLEOTIDE SEQUENCE [LARGE SCALE GENOMIC DNA]</scope>
    <source>
        <strain evidence="14">ATCC 33096 / DSM 2489 / 6091</strain>
    </source>
</reference>
<comment type="caution">
    <text evidence="10">Lacks conserved residue(s) required for the propagation of feature annotation.</text>
</comment>
<dbReference type="GO" id="GO:0008360">
    <property type="term" value="P:regulation of cell shape"/>
    <property type="evidence" value="ECO:0007669"/>
    <property type="project" value="UniProtKB-KW"/>
</dbReference>
<keyword evidence="10" id="KW-0997">Cell inner membrane</keyword>
<dbReference type="PANTHER" id="PTHR21015">
    <property type="entry name" value="UDP-N-ACETYLGLUCOSAMINE--N-ACETYLMURAMYL-(PENTAPEPTIDE) PYROPHOSPHORYL-UNDECAPRENOL N-ACETYLGLUCOSAMINE TRANSFERASE 1"/>
    <property type="match status" value="1"/>
</dbReference>
<dbReference type="GO" id="GO:0005975">
    <property type="term" value="P:carbohydrate metabolic process"/>
    <property type="evidence" value="ECO:0007669"/>
    <property type="project" value="InterPro"/>
</dbReference>
<feature type="domain" description="Glycosyl transferase family 28 C-terminal" evidence="12">
    <location>
        <begin position="209"/>
        <end position="359"/>
    </location>
</feature>
<organism evidence="13 14">
    <name type="scientific">Treponema succinifaciens (strain ATCC 33096 / DSM 2489 / 6091)</name>
    <dbReference type="NCBI Taxonomy" id="869209"/>
    <lineage>
        <taxon>Bacteria</taxon>
        <taxon>Pseudomonadati</taxon>
        <taxon>Spirochaetota</taxon>
        <taxon>Spirochaetia</taxon>
        <taxon>Spirochaetales</taxon>
        <taxon>Treponemataceae</taxon>
        <taxon>Treponema</taxon>
    </lineage>
</organism>
<accession>F2NRW3</accession>
<evidence type="ECO:0000256" key="9">
    <source>
        <dbReference type="ARBA" id="ARBA00023316"/>
    </source>
</evidence>
<evidence type="ECO:0000256" key="5">
    <source>
        <dbReference type="ARBA" id="ARBA00022960"/>
    </source>
</evidence>
<dbReference type="Gene3D" id="3.40.50.2000">
    <property type="entry name" value="Glycogen Phosphorylase B"/>
    <property type="match status" value="2"/>
</dbReference>
<feature type="binding site" evidence="10">
    <location>
        <position position="183"/>
    </location>
    <ligand>
        <name>UDP-N-acetyl-alpha-D-glucosamine</name>
        <dbReference type="ChEBI" id="CHEBI:57705"/>
    </ligand>
</feature>
<evidence type="ECO:0000256" key="10">
    <source>
        <dbReference type="HAMAP-Rule" id="MF_00033"/>
    </source>
</evidence>
<proteinExistence type="inferred from homology"/>
<evidence type="ECO:0000256" key="6">
    <source>
        <dbReference type="ARBA" id="ARBA00022984"/>
    </source>
</evidence>
<dbReference type="Proteomes" id="UP000006852">
    <property type="component" value="Chromosome"/>
</dbReference>
<evidence type="ECO:0000259" key="11">
    <source>
        <dbReference type="Pfam" id="PF03033"/>
    </source>
</evidence>
<dbReference type="GO" id="GO:0051991">
    <property type="term" value="F:UDP-N-acetyl-D-glucosamine:N-acetylmuramoyl-L-alanyl-D-glutamyl-meso-2,6-diaminopimelyl-D-alanyl-D-alanine-diphosphoundecaprenol 4-beta-N-acetylglucosaminlytransferase activity"/>
    <property type="evidence" value="ECO:0007669"/>
    <property type="project" value="RHEA"/>
</dbReference>
<gene>
    <name evidence="10" type="primary">murG</name>
    <name evidence="13" type="ordered locus">Tresu_1291</name>
</gene>
<keyword evidence="9 10" id="KW-0961">Cell wall biogenesis/degradation</keyword>
<comment type="catalytic activity">
    <reaction evidence="10">
        <text>di-trans,octa-cis-undecaprenyl diphospho-N-acetyl-alpha-D-muramoyl-L-alanyl-D-glutamyl-meso-2,6-diaminopimeloyl-D-alanyl-D-alanine + UDP-N-acetyl-alpha-D-glucosamine = di-trans,octa-cis-undecaprenyl diphospho-[N-acetyl-alpha-D-glucosaminyl-(1-&gt;4)]-N-acetyl-alpha-D-muramoyl-L-alanyl-D-glutamyl-meso-2,6-diaminopimeloyl-D-alanyl-D-alanine + UDP + H(+)</text>
        <dbReference type="Rhea" id="RHEA:31227"/>
        <dbReference type="ChEBI" id="CHEBI:15378"/>
        <dbReference type="ChEBI" id="CHEBI:57705"/>
        <dbReference type="ChEBI" id="CHEBI:58223"/>
        <dbReference type="ChEBI" id="CHEBI:61387"/>
        <dbReference type="ChEBI" id="CHEBI:61388"/>
        <dbReference type="EC" id="2.4.1.227"/>
    </reaction>
</comment>
<dbReference type="PANTHER" id="PTHR21015:SF27">
    <property type="entry name" value="UDP-N-ACETYLGLUCOSAMINE--N-ACETYLMURAMYL-(PENTAPEPTIDE) PYROPHOSPHORYL-UNDECAPRENOL N-ACETYLGLUCOSAMINE TRANSFERASE"/>
    <property type="match status" value="1"/>
</dbReference>
<evidence type="ECO:0000256" key="3">
    <source>
        <dbReference type="ARBA" id="ARBA00022676"/>
    </source>
</evidence>
<dbReference type="CDD" id="cd03785">
    <property type="entry name" value="GT28_MurG"/>
    <property type="match status" value="1"/>
</dbReference>
<dbReference type="NCBIfam" id="TIGR01133">
    <property type="entry name" value="murG"/>
    <property type="match status" value="1"/>
</dbReference>
<evidence type="ECO:0000256" key="8">
    <source>
        <dbReference type="ARBA" id="ARBA00023306"/>
    </source>
</evidence>
<comment type="function">
    <text evidence="10">Cell wall formation. Catalyzes the transfer of a GlcNAc subunit on undecaprenyl-pyrophosphoryl-MurNAc-pentapeptide (lipid intermediate I) to form undecaprenyl-pyrophosphoryl-MurNAc-(pentapeptide)GlcNAc (lipid intermediate II).</text>
</comment>
<evidence type="ECO:0000259" key="12">
    <source>
        <dbReference type="Pfam" id="PF04101"/>
    </source>
</evidence>
<keyword evidence="3 10" id="KW-0328">Glycosyltransferase</keyword>
<dbReference type="eggNOG" id="COG0707">
    <property type="taxonomic scope" value="Bacteria"/>
</dbReference>
<dbReference type="EMBL" id="CP002631">
    <property type="protein sequence ID" value="AEB14199.1"/>
    <property type="molecule type" value="Genomic_DNA"/>
</dbReference>
<dbReference type="InterPro" id="IPR007235">
    <property type="entry name" value="Glyco_trans_28_C"/>
</dbReference>
<dbReference type="RefSeq" id="WP_013701486.1">
    <property type="nucleotide sequence ID" value="NC_015385.1"/>
</dbReference>
<evidence type="ECO:0000313" key="14">
    <source>
        <dbReference type="Proteomes" id="UP000006852"/>
    </source>
</evidence>
<keyword evidence="5 10" id="KW-0133">Cell shape</keyword>
<keyword evidence="7 10" id="KW-0472">Membrane</keyword>
<dbReference type="EC" id="2.4.1.227" evidence="10"/>
<comment type="pathway">
    <text evidence="10">Cell wall biogenesis; peptidoglycan biosynthesis.</text>
</comment>
<evidence type="ECO:0000256" key="7">
    <source>
        <dbReference type="ARBA" id="ARBA00023136"/>
    </source>
</evidence>
<dbReference type="GeneID" id="302998450"/>
<feature type="binding site" evidence="10">
    <location>
        <begin position="15"/>
        <end position="17"/>
    </location>
    <ligand>
        <name>UDP-N-acetyl-alpha-D-glucosamine</name>
        <dbReference type="ChEBI" id="CHEBI:57705"/>
    </ligand>
</feature>
<dbReference type="GO" id="GO:0050511">
    <property type="term" value="F:undecaprenyldiphospho-muramoylpentapeptide beta-N-acetylglucosaminyltransferase activity"/>
    <property type="evidence" value="ECO:0007669"/>
    <property type="project" value="UniProtKB-UniRule"/>
</dbReference>
<dbReference type="GO" id="GO:0009252">
    <property type="term" value="P:peptidoglycan biosynthetic process"/>
    <property type="evidence" value="ECO:0007669"/>
    <property type="project" value="UniProtKB-UniRule"/>
</dbReference>
<dbReference type="GO" id="GO:0051301">
    <property type="term" value="P:cell division"/>
    <property type="evidence" value="ECO:0007669"/>
    <property type="project" value="UniProtKB-KW"/>
</dbReference>
<dbReference type="Pfam" id="PF03033">
    <property type="entry name" value="Glyco_transf_28"/>
    <property type="match status" value="1"/>
</dbReference>
<dbReference type="HOGENOM" id="CLU_037404_0_0_12"/>
<keyword evidence="4 10" id="KW-0808">Transferase</keyword>
<feature type="binding site" evidence="10">
    <location>
        <position position="314"/>
    </location>
    <ligand>
        <name>UDP-N-acetyl-alpha-D-glucosamine</name>
        <dbReference type="ChEBI" id="CHEBI:57705"/>
    </ligand>
</feature>
<evidence type="ECO:0000313" key="13">
    <source>
        <dbReference type="EMBL" id="AEB14199.1"/>
    </source>
</evidence>
<comment type="similarity">
    <text evidence="10">Belongs to the glycosyltransferase 28 family. MurG subfamily.</text>
</comment>
<feature type="binding site" evidence="10">
    <location>
        <position position="215"/>
    </location>
    <ligand>
        <name>UDP-N-acetyl-alpha-D-glucosamine</name>
        <dbReference type="ChEBI" id="CHEBI:57705"/>
    </ligand>
</feature>
<sequence length="383" mass="42034">MSRKKIVIAFAGGGTGGHIYPGIAIADELKKNSNESTKIEIHWIGNSKGMDSAIIEKNLLSSGGSIFCFHGIPCGKLRRYFSLKNFTDFFKIFAGFIKSFFILKKIKPDFLFSKGGFVSVPPCAAAAILKIPYFTHECDFTPGLATRINSKKASKILISYEETKNYFSSFQKEKCIVTGNPVRPAFYNDSSEAGKKFLGIDNGCKKNILLILGGSLGANQINNLVIECLDELKKDFIVVHQTGKKFAQENPDIMSSGDDSYKPYEFIFNEMVSVIQSADIIISRAGANSLWECAVCSKPMILIPLCGAGTRGDQVDNAEYFASKGAAIALTGKDATKENLLNALSEMKISETRNKFAENCKSICKEKKPSEIIANLILEQIKI</sequence>
<protein>
    <recommendedName>
        <fullName evidence="10">UDP-N-acetylglucosamine--N-acetylmuramyl-(pentapeptide) pyrophosphoryl-undecaprenol N-acetylglucosamine transferase</fullName>
        <ecNumber evidence="10">2.4.1.227</ecNumber>
    </recommendedName>
    <alternativeName>
        <fullName evidence="10">Undecaprenyl-PP-MurNAc-pentapeptide-UDPGlcNAc GlcNAc transferase</fullName>
    </alternativeName>
</protein>
<keyword evidence="2 10" id="KW-0132">Cell division</keyword>
<dbReference type="InterPro" id="IPR004276">
    <property type="entry name" value="GlycoTrans_28_N"/>
</dbReference>
<dbReference type="GO" id="GO:0071555">
    <property type="term" value="P:cell wall organization"/>
    <property type="evidence" value="ECO:0007669"/>
    <property type="project" value="UniProtKB-KW"/>
</dbReference>
<dbReference type="GO" id="GO:0005886">
    <property type="term" value="C:plasma membrane"/>
    <property type="evidence" value="ECO:0007669"/>
    <property type="project" value="UniProtKB-SubCell"/>
</dbReference>
<dbReference type="HAMAP" id="MF_00033">
    <property type="entry name" value="MurG"/>
    <property type="match status" value="1"/>
</dbReference>
<name>F2NRW3_TRES6</name>
<dbReference type="KEGG" id="tsu:Tresu_1291"/>
<reference evidence="14" key="2">
    <citation type="submission" date="2011-04" db="EMBL/GenBank/DDBJ databases">
        <title>The complete genome of chromosome of Treponema succinifaciens DSM 2489.</title>
        <authorList>
            <person name="Lucas S."/>
            <person name="Copeland A."/>
            <person name="Lapidus A."/>
            <person name="Bruce D."/>
            <person name="Goodwin L."/>
            <person name="Pitluck S."/>
            <person name="Peters L."/>
            <person name="Kyrpides N."/>
            <person name="Mavromatis K."/>
            <person name="Ivanova N."/>
            <person name="Ovchinnikova G."/>
            <person name="Teshima H."/>
            <person name="Detter J.C."/>
            <person name="Tapia R."/>
            <person name="Han C."/>
            <person name="Land M."/>
            <person name="Hauser L."/>
            <person name="Markowitz V."/>
            <person name="Cheng J.-F."/>
            <person name="Hugenholtz P."/>
            <person name="Woyke T."/>
            <person name="Wu D."/>
            <person name="Gronow S."/>
            <person name="Wellnitz S."/>
            <person name="Brambilla E."/>
            <person name="Klenk H.-P."/>
            <person name="Eisen J.A."/>
        </authorList>
    </citation>
    <scope>NUCLEOTIDE SEQUENCE [LARGE SCALE GENOMIC DNA]</scope>
    <source>
        <strain evidence="14">ATCC 33096 / DSM 2489 / 6091</strain>
    </source>
</reference>
<dbReference type="AlphaFoldDB" id="F2NRW3"/>
<dbReference type="InterPro" id="IPR006009">
    <property type="entry name" value="GlcNAc_MurG"/>
</dbReference>
<evidence type="ECO:0000256" key="2">
    <source>
        <dbReference type="ARBA" id="ARBA00022618"/>
    </source>
</evidence>
<keyword evidence="14" id="KW-1185">Reference proteome</keyword>
<comment type="subcellular location">
    <subcellularLocation>
        <location evidence="10">Cell inner membrane</location>
        <topology evidence="10">Peripheral membrane protein</topology>
        <orientation evidence="10">Cytoplasmic side</orientation>
    </subcellularLocation>
</comment>
<dbReference type="UniPathway" id="UPA00219"/>
<keyword evidence="6 10" id="KW-0573">Peptidoglycan synthesis</keyword>
<evidence type="ECO:0000256" key="4">
    <source>
        <dbReference type="ARBA" id="ARBA00022679"/>
    </source>
</evidence>